<dbReference type="EMBL" id="JAVRRJ010000008">
    <property type="protein sequence ID" value="KAK5082118.1"/>
    <property type="molecule type" value="Genomic_DNA"/>
</dbReference>
<proteinExistence type="predicted"/>
<dbReference type="GO" id="GO:0005634">
    <property type="term" value="C:nucleus"/>
    <property type="evidence" value="ECO:0007669"/>
    <property type="project" value="UniProtKB-SubCell"/>
</dbReference>
<gene>
    <name evidence="12" type="primary">USV1</name>
    <name evidence="12" type="ORF">LTR05_007261</name>
</gene>
<feature type="compositionally biased region" description="Polar residues" evidence="10">
    <location>
        <begin position="266"/>
        <end position="283"/>
    </location>
</feature>
<dbReference type="GeneID" id="90021110"/>
<dbReference type="GO" id="GO:0008270">
    <property type="term" value="F:zinc ion binding"/>
    <property type="evidence" value="ECO:0007669"/>
    <property type="project" value="UniProtKB-KW"/>
</dbReference>
<feature type="compositionally biased region" description="Basic and acidic residues" evidence="10">
    <location>
        <begin position="108"/>
        <end position="117"/>
    </location>
</feature>
<dbReference type="RefSeq" id="XP_064758487.1">
    <property type="nucleotide sequence ID" value="XM_064895800.1"/>
</dbReference>
<feature type="region of interest" description="Disordered" evidence="10">
    <location>
        <begin position="622"/>
        <end position="651"/>
    </location>
</feature>
<keyword evidence="7" id="KW-0804">Transcription</keyword>
<evidence type="ECO:0000313" key="12">
    <source>
        <dbReference type="EMBL" id="KAK5082118.1"/>
    </source>
</evidence>
<protein>
    <submittedName>
        <fullName evidence="12">Up in starvation</fullName>
    </submittedName>
</protein>
<feature type="region of interest" description="Disordered" evidence="10">
    <location>
        <begin position="1"/>
        <end position="120"/>
    </location>
</feature>
<feature type="compositionally biased region" description="Low complexity" evidence="10">
    <location>
        <begin position="230"/>
        <end position="242"/>
    </location>
</feature>
<dbReference type="PANTHER" id="PTHR40626:SF32">
    <property type="entry name" value="ZINC FINGER PROTEIN RST2"/>
    <property type="match status" value="1"/>
</dbReference>
<keyword evidence="4 9" id="KW-0863">Zinc-finger</keyword>
<evidence type="ECO:0000256" key="5">
    <source>
        <dbReference type="ARBA" id="ARBA00022833"/>
    </source>
</evidence>
<feature type="compositionally biased region" description="Low complexity" evidence="10">
    <location>
        <begin position="359"/>
        <end position="368"/>
    </location>
</feature>
<feature type="compositionally biased region" description="Acidic residues" evidence="10">
    <location>
        <begin position="92"/>
        <end position="107"/>
    </location>
</feature>
<dbReference type="SUPFAM" id="SSF57667">
    <property type="entry name" value="beta-beta-alpha zinc fingers"/>
    <property type="match status" value="1"/>
</dbReference>
<keyword evidence="13" id="KW-1185">Reference proteome</keyword>
<evidence type="ECO:0000313" key="13">
    <source>
        <dbReference type="Proteomes" id="UP001309876"/>
    </source>
</evidence>
<keyword evidence="3" id="KW-0677">Repeat</keyword>
<dbReference type="InterPro" id="IPR036236">
    <property type="entry name" value="Znf_C2H2_sf"/>
</dbReference>
<feature type="region of interest" description="Disordered" evidence="10">
    <location>
        <begin position="184"/>
        <end position="283"/>
    </location>
</feature>
<feature type="region of interest" description="Disordered" evidence="10">
    <location>
        <begin position="560"/>
        <end position="589"/>
    </location>
</feature>
<evidence type="ECO:0000256" key="7">
    <source>
        <dbReference type="ARBA" id="ARBA00023163"/>
    </source>
</evidence>
<dbReference type="FunFam" id="3.30.160.60:FF:000606">
    <property type="entry name" value="C2H2 transcription factor, putative"/>
    <property type="match status" value="1"/>
</dbReference>
<evidence type="ECO:0000256" key="6">
    <source>
        <dbReference type="ARBA" id="ARBA00023015"/>
    </source>
</evidence>
<evidence type="ECO:0000256" key="9">
    <source>
        <dbReference type="PROSITE-ProRule" id="PRU00042"/>
    </source>
</evidence>
<dbReference type="Gene3D" id="3.30.160.60">
    <property type="entry name" value="Classic Zinc Finger"/>
    <property type="match status" value="2"/>
</dbReference>
<evidence type="ECO:0000256" key="1">
    <source>
        <dbReference type="ARBA" id="ARBA00004123"/>
    </source>
</evidence>
<dbReference type="GO" id="GO:0000981">
    <property type="term" value="F:DNA-binding transcription factor activity, RNA polymerase II-specific"/>
    <property type="evidence" value="ECO:0007669"/>
    <property type="project" value="InterPro"/>
</dbReference>
<evidence type="ECO:0000256" key="10">
    <source>
        <dbReference type="SAM" id="MobiDB-lite"/>
    </source>
</evidence>
<feature type="region of interest" description="Disordered" evidence="10">
    <location>
        <begin position="359"/>
        <end position="383"/>
    </location>
</feature>
<dbReference type="Proteomes" id="UP001309876">
    <property type="component" value="Unassembled WGS sequence"/>
</dbReference>
<feature type="compositionally biased region" description="Basic and acidic residues" evidence="10">
    <location>
        <begin position="12"/>
        <end position="22"/>
    </location>
</feature>
<dbReference type="Pfam" id="PF00096">
    <property type="entry name" value="zf-C2H2"/>
    <property type="match status" value="1"/>
</dbReference>
<dbReference type="PROSITE" id="PS50157">
    <property type="entry name" value="ZINC_FINGER_C2H2_2"/>
    <property type="match status" value="2"/>
</dbReference>
<feature type="compositionally biased region" description="Polar residues" evidence="10">
    <location>
        <begin position="576"/>
        <end position="589"/>
    </location>
</feature>
<organism evidence="12 13">
    <name type="scientific">Lithohypha guttulata</name>
    <dbReference type="NCBI Taxonomy" id="1690604"/>
    <lineage>
        <taxon>Eukaryota</taxon>
        <taxon>Fungi</taxon>
        <taxon>Dikarya</taxon>
        <taxon>Ascomycota</taxon>
        <taxon>Pezizomycotina</taxon>
        <taxon>Eurotiomycetes</taxon>
        <taxon>Chaetothyriomycetidae</taxon>
        <taxon>Chaetothyriales</taxon>
        <taxon>Trichomeriaceae</taxon>
        <taxon>Lithohypha</taxon>
    </lineage>
</organism>
<comment type="subcellular location">
    <subcellularLocation>
        <location evidence="1">Nucleus</location>
    </subcellularLocation>
</comment>
<dbReference type="PANTHER" id="PTHR40626">
    <property type="entry name" value="MIP31509P"/>
    <property type="match status" value="1"/>
</dbReference>
<keyword evidence="8" id="KW-0539">Nucleus</keyword>
<evidence type="ECO:0000256" key="2">
    <source>
        <dbReference type="ARBA" id="ARBA00022723"/>
    </source>
</evidence>
<keyword evidence="6" id="KW-0805">Transcription regulation</keyword>
<dbReference type="GO" id="GO:0000978">
    <property type="term" value="F:RNA polymerase II cis-regulatory region sequence-specific DNA binding"/>
    <property type="evidence" value="ECO:0007669"/>
    <property type="project" value="InterPro"/>
</dbReference>
<feature type="compositionally biased region" description="Basic and acidic residues" evidence="10">
    <location>
        <begin position="72"/>
        <end position="81"/>
    </location>
</feature>
<feature type="compositionally biased region" description="Low complexity" evidence="10">
    <location>
        <begin position="211"/>
        <end position="221"/>
    </location>
</feature>
<keyword evidence="2" id="KW-0479">Metal-binding</keyword>
<evidence type="ECO:0000256" key="8">
    <source>
        <dbReference type="ARBA" id="ARBA00023242"/>
    </source>
</evidence>
<dbReference type="InterPro" id="IPR013087">
    <property type="entry name" value="Znf_C2H2_type"/>
</dbReference>
<accession>A0AAN7Y494</accession>
<evidence type="ECO:0000256" key="3">
    <source>
        <dbReference type="ARBA" id="ARBA00022737"/>
    </source>
</evidence>
<dbReference type="GO" id="GO:0051701">
    <property type="term" value="P:biological process involved in interaction with host"/>
    <property type="evidence" value="ECO:0007669"/>
    <property type="project" value="UniProtKB-ARBA"/>
</dbReference>
<keyword evidence="5" id="KW-0862">Zinc</keyword>
<name>A0AAN7Y494_9EURO</name>
<comment type="caution">
    <text evidence="12">The sequence shown here is derived from an EMBL/GenBank/DDBJ whole genome shotgun (WGS) entry which is preliminary data.</text>
</comment>
<reference evidence="12 13" key="1">
    <citation type="submission" date="2023-08" db="EMBL/GenBank/DDBJ databases">
        <title>Black Yeasts Isolated from many extreme environments.</title>
        <authorList>
            <person name="Coleine C."/>
            <person name="Stajich J.E."/>
            <person name="Selbmann L."/>
        </authorList>
    </citation>
    <scope>NUCLEOTIDE SEQUENCE [LARGE SCALE GENOMIC DNA]</scope>
    <source>
        <strain evidence="12 13">CCFEE 5910</strain>
    </source>
</reference>
<dbReference type="AlphaFoldDB" id="A0AAN7Y494"/>
<dbReference type="InterPro" id="IPR051059">
    <property type="entry name" value="VerF-like"/>
</dbReference>
<dbReference type="FunFam" id="3.30.160.60:FF:000758">
    <property type="entry name" value="C2H2 transcription factor, putative"/>
    <property type="match status" value="1"/>
</dbReference>
<evidence type="ECO:0000256" key="4">
    <source>
        <dbReference type="ARBA" id="ARBA00022771"/>
    </source>
</evidence>
<evidence type="ECO:0000259" key="11">
    <source>
        <dbReference type="PROSITE" id="PS50157"/>
    </source>
</evidence>
<feature type="region of interest" description="Disordered" evidence="10">
    <location>
        <begin position="442"/>
        <end position="503"/>
    </location>
</feature>
<feature type="compositionally biased region" description="Polar residues" evidence="10">
    <location>
        <begin position="188"/>
        <end position="198"/>
    </location>
</feature>
<feature type="domain" description="C2H2-type" evidence="11">
    <location>
        <begin position="125"/>
        <end position="155"/>
    </location>
</feature>
<feature type="domain" description="C2H2-type" evidence="11">
    <location>
        <begin position="156"/>
        <end position="183"/>
    </location>
</feature>
<dbReference type="GO" id="GO:0000785">
    <property type="term" value="C:chromatin"/>
    <property type="evidence" value="ECO:0007669"/>
    <property type="project" value="TreeGrafter"/>
</dbReference>
<sequence length="669" mass="73182">MAAISALMIEGETSHREKHDDENTPTTPRPTVRIQSPRPTDVATIVPEAESVPMLSSDLSVRPEDNNVQESPSDKDIDKQKVLHKRSNSDAMEMDDSAEEDEGSDNEDGQHEDETGARKKKGQRFFCTGYPPCNLSFTRSEHLARHIRKHTGERPFQCHCNRRFSRLDNLRQHAQTVHVNEEIPTDSLAATGTRYQRQIRTDRVRPAPKPRTSTTSSSGSHSRGHSRNLSTSSIGSTSSIYSNATDARRRPPPLLMAGDNRPTTPPTYSNYAAHSPADLTTPTSATFPGTPGSPGFASTLTSPVATHSRGGSFLGDARTPGRRLSVPSSINPFQHVPHPYQYSATYGPGPAVPNTPTSSIVTSPTSPVLTHGSNMPVSSAEDWRRRTWHPSTYQNISHNYNRPATSGLTYSQTPDAPQPAYAQNAMSAAGQAPRLPGIESFDHVQHRPTTPPRRNPASSQSLMAAPEIRDPRRGHISHVSWDGSRRSQYPEIDDNGRPTTSWGQDTLQQLDELRDTQARQFAVAPEPAVMGPPMHTVNAQHHQQMAKEALDLQTSASKRIKRSGGYNGSHVAYRTSPESSSSDGIPTPGTSVAEIHPTILHSNGYIEPQLLVGEAQHTPCLASPMSPPQSFHSSHEQSHAYTRTGTRRDSNLDRLEALVAVATGETARR</sequence>